<reference evidence="2 3" key="1">
    <citation type="submission" date="2019-04" db="EMBL/GenBank/DDBJ databases">
        <title>Comparative genomics and transcriptomics to analyze fruiting body development in filamentous ascomycetes.</title>
        <authorList>
            <consortium name="DOE Joint Genome Institute"/>
            <person name="Lutkenhaus R."/>
            <person name="Traeger S."/>
            <person name="Breuer J."/>
            <person name="Kuo A."/>
            <person name="Lipzen A."/>
            <person name="Pangilinan J."/>
            <person name="Dilworth D."/>
            <person name="Sandor L."/>
            <person name="Poggeler S."/>
            <person name="Barry K."/>
            <person name="Grigoriev I.V."/>
            <person name="Nowrousian M."/>
        </authorList>
    </citation>
    <scope>NUCLEOTIDE SEQUENCE [LARGE SCALE GENOMIC DNA]</scope>
    <source>
        <strain evidence="2 3">CBS 389.68</strain>
    </source>
</reference>
<evidence type="ECO:0000256" key="1">
    <source>
        <dbReference type="SAM" id="MobiDB-lite"/>
    </source>
</evidence>
<dbReference type="AlphaFoldDB" id="A0A4S2N7B4"/>
<dbReference type="EMBL" id="ML220112">
    <property type="protein sequence ID" value="TGZ85239.1"/>
    <property type="molecule type" value="Genomic_DNA"/>
</dbReference>
<accession>A0A4S2N7B4</accession>
<protein>
    <submittedName>
        <fullName evidence="2">Uncharacterized protein</fullName>
    </submittedName>
</protein>
<dbReference type="Proteomes" id="UP000298138">
    <property type="component" value="Unassembled WGS sequence"/>
</dbReference>
<dbReference type="InParanoid" id="A0A4S2N7B4"/>
<dbReference type="OrthoDB" id="5416540at2759"/>
<feature type="region of interest" description="Disordered" evidence="1">
    <location>
        <begin position="74"/>
        <end position="99"/>
    </location>
</feature>
<evidence type="ECO:0000313" key="2">
    <source>
        <dbReference type="EMBL" id="TGZ85239.1"/>
    </source>
</evidence>
<name>A0A4S2N7B4_9PEZI</name>
<organism evidence="2 3">
    <name type="scientific">Ascodesmis nigricans</name>
    <dbReference type="NCBI Taxonomy" id="341454"/>
    <lineage>
        <taxon>Eukaryota</taxon>
        <taxon>Fungi</taxon>
        <taxon>Dikarya</taxon>
        <taxon>Ascomycota</taxon>
        <taxon>Pezizomycotina</taxon>
        <taxon>Pezizomycetes</taxon>
        <taxon>Pezizales</taxon>
        <taxon>Ascodesmidaceae</taxon>
        <taxon>Ascodesmis</taxon>
    </lineage>
</organism>
<proteinExistence type="predicted"/>
<evidence type="ECO:0000313" key="3">
    <source>
        <dbReference type="Proteomes" id="UP000298138"/>
    </source>
</evidence>
<keyword evidence="3" id="KW-1185">Reference proteome</keyword>
<sequence length="99" mass="10588">MSTTPTSTPLGAYFPLISQVSRMESLLGTLKMQHSELRKQNEVTVKTGLAMEAKLKAVENGLRIEAEKKAVEDATRRTNVGGEGEEMGAAEPVQTVGGV</sequence>
<gene>
    <name evidence="2" type="ORF">EX30DRAFT_337629</name>
</gene>